<dbReference type="InParanoid" id="A0A1X7SLU7"/>
<evidence type="ECO:0000313" key="1">
    <source>
        <dbReference type="EnsemblMetazoa" id="Aqu2.1.03112_001"/>
    </source>
</evidence>
<reference evidence="1" key="1">
    <citation type="submission" date="2017-05" db="UniProtKB">
        <authorList>
            <consortium name="EnsemblMetazoa"/>
        </authorList>
    </citation>
    <scope>IDENTIFICATION</scope>
</reference>
<accession>A0A1X7SLU7</accession>
<proteinExistence type="predicted"/>
<organism evidence="1">
    <name type="scientific">Amphimedon queenslandica</name>
    <name type="common">Sponge</name>
    <dbReference type="NCBI Taxonomy" id="400682"/>
    <lineage>
        <taxon>Eukaryota</taxon>
        <taxon>Metazoa</taxon>
        <taxon>Porifera</taxon>
        <taxon>Demospongiae</taxon>
        <taxon>Heteroscleromorpha</taxon>
        <taxon>Haplosclerida</taxon>
        <taxon>Niphatidae</taxon>
        <taxon>Amphimedon</taxon>
    </lineage>
</organism>
<sequence>MLRALYTQEEYNNNNSKLV</sequence>
<dbReference type="AlphaFoldDB" id="A0A1X7SLU7"/>
<dbReference type="EnsemblMetazoa" id="Aqu2.1.03112_001">
    <property type="protein sequence ID" value="Aqu2.1.03112_001"/>
    <property type="gene ID" value="Aqu2.1.03112"/>
</dbReference>
<protein>
    <submittedName>
        <fullName evidence="1">Uncharacterized protein</fullName>
    </submittedName>
</protein>
<name>A0A1X7SLU7_AMPQE</name>